<evidence type="ECO:0000256" key="2">
    <source>
        <dbReference type="ARBA" id="ARBA00022833"/>
    </source>
</evidence>
<dbReference type="InterPro" id="IPR000397">
    <property type="entry name" value="Heat_shock_Hsp33"/>
</dbReference>
<dbReference type="OrthoDB" id="550012at2759"/>
<sequence length="291" mass="32524">MRRHLRDAVYRVHVGNLRIAAVMARNTVAEGVRRWAIPAAAEPSRLWAEYMAGTVMLSSFFKGEERIKMELKAPDSAENIYVEAMAVGEVRGKPNLIEGSTSSAFNNGQMEVSKILYGATKPYVTAVPAVGNAEFDWQTFYDTSEQVPTAVRIGHALESDQLRCSGLTIQKMPDSAPHDRIYDLSDLRFDVAPFVVGDFKQNSDMIEYLNELIPGADLKEETCRKVPLDFYCRCSKKAFTSRLIGLGSEYLSGVVEETKDEGIELTCHFCNELYHFSPNELNAMISSEAKQ</sequence>
<dbReference type="GO" id="GO:0005737">
    <property type="term" value="C:cytoplasm"/>
    <property type="evidence" value="ECO:0007669"/>
    <property type="project" value="InterPro"/>
</dbReference>
<comment type="caution">
    <text evidence="6">The sequence shown here is derived from an EMBL/GenBank/DDBJ whole genome shotgun (WGS) entry which is preliminary data.</text>
</comment>
<dbReference type="Gene3D" id="3.55.30.10">
    <property type="entry name" value="Hsp33 domain"/>
    <property type="match status" value="1"/>
</dbReference>
<keyword evidence="3" id="KW-1015">Disulfide bond</keyword>
<accession>A0A8K1FDZ3</accession>
<dbReference type="GO" id="GO:0051082">
    <property type="term" value="F:unfolded protein binding"/>
    <property type="evidence" value="ECO:0007669"/>
    <property type="project" value="InterPro"/>
</dbReference>
<gene>
    <name evidence="6" type="ORF">Poli38472_003344</name>
</gene>
<evidence type="ECO:0008006" key="8">
    <source>
        <dbReference type="Google" id="ProtNLM"/>
    </source>
</evidence>
<evidence type="ECO:0000256" key="5">
    <source>
        <dbReference type="ARBA" id="ARBA00023284"/>
    </source>
</evidence>
<dbReference type="InterPro" id="IPR016154">
    <property type="entry name" value="Heat_shock_Hsp33_C"/>
</dbReference>
<evidence type="ECO:0000256" key="4">
    <source>
        <dbReference type="ARBA" id="ARBA00023186"/>
    </source>
</evidence>
<dbReference type="GO" id="GO:0042026">
    <property type="term" value="P:protein refolding"/>
    <property type="evidence" value="ECO:0007669"/>
    <property type="project" value="TreeGrafter"/>
</dbReference>
<dbReference type="Proteomes" id="UP000794436">
    <property type="component" value="Unassembled WGS sequence"/>
</dbReference>
<dbReference type="Pfam" id="PF01430">
    <property type="entry name" value="HSP33"/>
    <property type="match status" value="1"/>
</dbReference>
<organism evidence="6 7">
    <name type="scientific">Pythium oligandrum</name>
    <name type="common">Mycoparasitic fungus</name>
    <dbReference type="NCBI Taxonomy" id="41045"/>
    <lineage>
        <taxon>Eukaryota</taxon>
        <taxon>Sar</taxon>
        <taxon>Stramenopiles</taxon>
        <taxon>Oomycota</taxon>
        <taxon>Peronosporomycetes</taxon>
        <taxon>Pythiales</taxon>
        <taxon>Pythiaceae</taxon>
        <taxon>Pythium</taxon>
    </lineage>
</organism>
<dbReference type="EMBL" id="SPLM01000144">
    <property type="protein sequence ID" value="TMW57419.1"/>
    <property type="molecule type" value="Genomic_DNA"/>
</dbReference>
<evidence type="ECO:0000313" key="7">
    <source>
        <dbReference type="Proteomes" id="UP000794436"/>
    </source>
</evidence>
<evidence type="ECO:0000256" key="3">
    <source>
        <dbReference type="ARBA" id="ARBA00023157"/>
    </source>
</evidence>
<keyword evidence="7" id="KW-1185">Reference proteome</keyword>
<dbReference type="SUPFAM" id="SSF118352">
    <property type="entry name" value="HSP33 redox switch-like"/>
    <property type="match status" value="1"/>
</dbReference>
<dbReference type="AlphaFoldDB" id="A0A8K1FDZ3"/>
<dbReference type="GO" id="GO:0044183">
    <property type="term" value="F:protein folding chaperone"/>
    <property type="evidence" value="ECO:0007669"/>
    <property type="project" value="TreeGrafter"/>
</dbReference>
<keyword evidence="4" id="KW-0143">Chaperone</keyword>
<keyword evidence="2" id="KW-0862">Zinc</keyword>
<reference evidence="6" key="1">
    <citation type="submission" date="2019-03" db="EMBL/GenBank/DDBJ databases">
        <title>Long read genome sequence of the mycoparasitic Pythium oligandrum ATCC 38472 isolated from sugarbeet rhizosphere.</title>
        <authorList>
            <person name="Gaulin E."/>
        </authorList>
    </citation>
    <scope>NUCLEOTIDE SEQUENCE</scope>
    <source>
        <strain evidence="6">ATCC 38472_TT</strain>
    </source>
</reference>
<dbReference type="SUPFAM" id="SSF64397">
    <property type="entry name" value="Hsp33 domain"/>
    <property type="match status" value="1"/>
</dbReference>
<keyword evidence="5" id="KW-0676">Redox-active center</keyword>
<name>A0A8K1FDZ3_PYTOL</name>
<evidence type="ECO:0000313" key="6">
    <source>
        <dbReference type="EMBL" id="TMW57419.1"/>
    </source>
</evidence>
<proteinExistence type="predicted"/>
<evidence type="ECO:0000256" key="1">
    <source>
        <dbReference type="ARBA" id="ARBA00022490"/>
    </source>
</evidence>
<dbReference type="PANTHER" id="PTHR30111:SF1">
    <property type="entry name" value="33 KDA CHAPERONIN"/>
    <property type="match status" value="1"/>
</dbReference>
<protein>
    <recommendedName>
        <fullName evidence="8">Molecular chaperone Hsp33</fullName>
    </recommendedName>
</protein>
<dbReference type="PANTHER" id="PTHR30111">
    <property type="entry name" value="33 KDA CHAPERONIN"/>
    <property type="match status" value="1"/>
</dbReference>
<keyword evidence="1" id="KW-0963">Cytoplasm</keyword>
<dbReference type="Gene3D" id="3.90.1280.10">
    <property type="entry name" value="HSP33 redox switch-like"/>
    <property type="match status" value="1"/>
</dbReference>
<dbReference type="InterPro" id="IPR016153">
    <property type="entry name" value="Heat_shock_Hsp33_N"/>
</dbReference>